<dbReference type="EMBL" id="CP046996">
    <property type="protein sequence ID" value="QHA01048.1"/>
    <property type="molecule type" value="Genomic_DNA"/>
</dbReference>
<dbReference type="Proteomes" id="UP000430508">
    <property type="component" value="Chromosome"/>
</dbReference>
<evidence type="ECO:0000313" key="1">
    <source>
        <dbReference type="EMBL" id="QHA01048.1"/>
    </source>
</evidence>
<dbReference type="RefSeq" id="WP_158208400.1">
    <property type="nucleotide sequence ID" value="NZ_CP046996.1"/>
</dbReference>
<accession>A0A857DKC1</accession>
<organism evidence="1 2">
    <name type="scientific">Dehalobacter restrictus</name>
    <dbReference type="NCBI Taxonomy" id="55583"/>
    <lineage>
        <taxon>Bacteria</taxon>
        <taxon>Bacillati</taxon>
        <taxon>Bacillota</taxon>
        <taxon>Clostridia</taxon>
        <taxon>Eubacteriales</taxon>
        <taxon>Desulfitobacteriaceae</taxon>
        <taxon>Dehalobacter</taxon>
    </lineage>
</organism>
<proteinExistence type="predicted"/>
<reference evidence="1 2" key="1">
    <citation type="submission" date="2019-12" db="EMBL/GenBank/DDBJ databases">
        <title>Sequence classification of anaerobic respiratory reductive dehalogenases: First we see many, then we see few.</title>
        <authorList>
            <person name="Molenda O."/>
            <person name="Puentes Jacome L.A."/>
            <person name="Cao X."/>
            <person name="Nesbo C.L."/>
            <person name="Tang S."/>
            <person name="Morson N."/>
            <person name="Patron J."/>
            <person name="Lomheim L."/>
            <person name="Wishart D.S."/>
            <person name="Edwards E.A."/>
        </authorList>
    </citation>
    <scope>NUCLEOTIDE SEQUENCE [LARGE SCALE GENOMIC DNA]</scope>
    <source>
        <strain evidence="1 2">12DCA</strain>
    </source>
</reference>
<protein>
    <submittedName>
        <fullName evidence="1">Uncharacterized protein</fullName>
    </submittedName>
</protein>
<gene>
    <name evidence="1" type="ORF">GQ588_10600</name>
</gene>
<evidence type="ECO:0000313" key="2">
    <source>
        <dbReference type="Proteomes" id="UP000430508"/>
    </source>
</evidence>
<name>A0A857DKC1_9FIRM</name>
<sequence length="85" mass="10056">MKHTILTIEDYFIRTNFYDLLPLAVEIAGDLGYTQEEMIEAICKVHDKFCQYPPTRNRTAWFSMVFKEKLHEARGDLLSMKARVR</sequence>
<dbReference type="AlphaFoldDB" id="A0A857DKC1"/>